<evidence type="ECO:0000313" key="3">
    <source>
        <dbReference type="Proteomes" id="UP000259026"/>
    </source>
</evidence>
<proteinExistence type="predicted"/>
<protein>
    <submittedName>
        <fullName evidence="1">Uncharacterized protein</fullName>
    </submittedName>
</protein>
<gene>
    <name evidence="1" type="ORF">CcrPW_gp034</name>
    <name evidence="2" type="ORF">CcrPW_gp483</name>
</gene>
<evidence type="ECO:0000313" key="2">
    <source>
        <dbReference type="EMBL" id="AXQ69022.1"/>
    </source>
</evidence>
<dbReference type="EMBL" id="MH588545">
    <property type="protein sequence ID" value="AXQ69022.1"/>
    <property type="molecule type" value="Genomic_DNA"/>
</dbReference>
<sequence>MDKPALFEVTTRHADGSATRGIVPAALVKTAYAQALRKAWKAKAGDLVTVLPYGVALPNTPAQSERLFSL</sequence>
<reference evidence="1 3" key="3">
    <citation type="submission" date="2018-09" db="EMBL/GenBank/DDBJ databases">
        <title>Giant CbK-like Caulobacter bacteriophages have genetically divergent genomes.</title>
        <authorList>
            <person name="Wilson K."/>
            <person name="Ely B."/>
        </authorList>
    </citation>
    <scope>NUCLEOTIDE SEQUENCE [LARGE SCALE GENOMIC DNA]</scope>
</reference>
<reference evidence="3" key="1">
    <citation type="submission" date="2018-07" db="EMBL/GenBank/DDBJ databases">
        <title>Giant CbK-like Caulobacter bacteriophages have genetically divergent genomes.</title>
        <authorList>
            <person name="Wilson K.M."/>
            <person name="Ely B."/>
        </authorList>
    </citation>
    <scope>NUCLEOTIDE SEQUENCE [LARGE SCALE GENOMIC DNA]</scope>
</reference>
<reference evidence="1" key="2">
    <citation type="submission" date="2018-07" db="EMBL/GenBank/DDBJ databases">
        <authorList>
            <person name="Quirk P.G."/>
            <person name="Krulwich T.A."/>
        </authorList>
    </citation>
    <scope>NUCLEOTIDE SEQUENCE</scope>
</reference>
<evidence type="ECO:0000313" key="1">
    <source>
        <dbReference type="EMBL" id="AXQ68573.1"/>
    </source>
</evidence>
<organism evidence="1 3">
    <name type="scientific">Caulobacter phage CcrPW</name>
    <dbReference type="NCBI Taxonomy" id="2283271"/>
    <lineage>
        <taxon>Viruses</taxon>
        <taxon>Duplodnaviria</taxon>
        <taxon>Heunggongvirae</taxon>
        <taxon>Uroviricota</taxon>
        <taxon>Caudoviricetes</taxon>
        <taxon>Jeanschmidtviridae</taxon>
        <taxon>Colossusvirus</taxon>
        <taxon>Colossusvirus PW</taxon>
    </lineage>
</organism>
<accession>A0A385E9U0</accession>
<dbReference type="EMBL" id="MH588545">
    <property type="protein sequence ID" value="AXQ68573.1"/>
    <property type="molecule type" value="Genomic_DNA"/>
</dbReference>
<name>A0A385E9U0_9CAUD</name>
<keyword evidence="3" id="KW-1185">Reference proteome</keyword>
<dbReference type="Proteomes" id="UP000259026">
    <property type="component" value="Segment"/>
</dbReference>